<reference evidence="11" key="1">
    <citation type="submission" date="2024-02" db="EMBL/GenBank/DDBJ databases">
        <authorList>
            <consortium name="ELIXIR-Norway"/>
            <consortium name="Elixir Norway"/>
        </authorList>
    </citation>
    <scope>NUCLEOTIDE SEQUENCE</scope>
</reference>
<comment type="subcellular location">
    <subcellularLocation>
        <location evidence="1">Plastid</location>
        <location evidence="1">Chloroplast</location>
    </subcellularLocation>
</comment>
<evidence type="ECO:0000256" key="6">
    <source>
        <dbReference type="ARBA" id="ARBA00022946"/>
    </source>
</evidence>
<evidence type="ECO:0000313" key="12">
    <source>
        <dbReference type="Proteomes" id="UP001497512"/>
    </source>
</evidence>
<keyword evidence="12" id="KW-1185">Reference proteome</keyword>
<dbReference type="EMBL" id="OZ019901">
    <property type="protein sequence ID" value="CAK9237055.1"/>
    <property type="molecule type" value="Genomic_DNA"/>
</dbReference>
<accession>A0ABP0V3R8</accession>
<dbReference type="Gene3D" id="3.40.50.1820">
    <property type="entry name" value="alpha/beta hydrolase"/>
    <property type="match status" value="1"/>
</dbReference>
<proteinExistence type="inferred from homology"/>
<protein>
    <recommendedName>
        <fullName evidence="10">Fungal lipase-type domain-containing protein</fullName>
    </recommendedName>
</protein>
<keyword evidence="3" id="KW-0150">Chloroplast</keyword>
<keyword evidence="5" id="KW-0378">Hydrolase</keyword>
<dbReference type="Proteomes" id="UP001497512">
    <property type="component" value="Chromosome 9"/>
</dbReference>
<evidence type="ECO:0000256" key="4">
    <source>
        <dbReference type="ARBA" id="ARBA00022640"/>
    </source>
</evidence>
<evidence type="ECO:0000256" key="7">
    <source>
        <dbReference type="ARBA" id="ARBA00022963"/>
    </source>
</evidence>
<dbReference type="SUPFAM" id="SSF53474">
    <property type="entry name" value="alpha/beta-Hydrolases"/>
    <property type="match status" value="1"/>
</dbReference>
<evidence type="ECO:0000256" key="9">
    <source>
        <dbReference type="SAM" id="MobiDB-lite"/>
    </source>
</evidence>
<keyword evidence="8" id="KW-0443">Lipid metabolism</keyword>
<keyword evidence="7" id="KW-0442">Lipid degradation</keyword>
<evidence type="ECO:0000256" key="3">
    <source>
        <dbReference type="ARBA" id="ARBA00022528"/>
    </source>
</evidence>
<evidence type="ECO:0000256" key="1">
    <source>
        <dbReference type="ARBA" id="ARBA00004229"/>
    </source>
</evidence>
<comment type="similarity">
    <text evidence="2">Belongs to the AB hydrolase superfamily. Lipase family.</text>
</comment>
<sequence>MGSQGGEQAVQPTLAQRWREISGEKNWDGLLHPTLDETLRSEIIRYGEFAQGTYDGFDTDSFSKYCGSCRYNKNKLLESVGLYNRGYDVTRYIYATENMELPRFLKHSDKPDDEVWSKDSNWIGYVAVCTDEKELQRIGRRDIVVSWRGTITGLEWVADLKDILTPVTTYNASGTIHAAADIKVEAGFLSVYTSAKSKSRYNQTSAGEQAKKEILRLVDLYKNDTLSITITGHSLGAALAVLNAYDIAEEMAYHKGIAATPAALAPAAAAAQTTTTTTSNVVIPITVFSFAGPRVGNDAFKKRFDTLGIKTLRMVNVHDLVPRVPGFFTNETEPVIFSEALEYLPWTYSHVGLELKLNSKDSHHLDQAKANTTNWHNLEQYLHLVDGYGRYTQPPCRDLALINKSSDFLKDQRFIPTFWWQVQNKGLVKDNNGVYVQIPREPEDIPIPPPPSNKLDSKPST</sequence>
<evidence type="ECO:0000256" key="8">
    <source>
        <dbReference type="ARBA" id="ARBA00023098"/>
    </source>
</evidence>
<dbReference type="InterPro" id="IPR029058">
    <property type="entry name" value="AB_hydrolase_fold"/>
</dbReference>
<name>A0ABP0V3R8_9BRYO</name>
<dbReference type="PANTHER" id="PTHR31403:SF7">
    <property type="entry name" value="PHOSPHOLIPASE A1-IGAMMA3, CHLOROPLASTIC"/>
    <property type="match status" value="1"/>
</dbReference>
<dbReference type="InterPro" id="IPR002921">
    <property type="entry name" value="Fungal_lipase-type"/>
</dbReference>
<evidence type="ECO:0000256" key="5">
    <source>
        <dbReference type="ARBA" id="ARBA00022801"/>
    </source>
</evidence>
<dbReference type="CDD" id="cd00519">
    <property type="entry name" value="Lipase_3"/>
    <property type="match status" value="1"/>
</dbReference>
<evidence type="ECO:0000256" key="2">
    <source>
        <dbReference type="ARBA" id="ARBA00010701"/>
    </source>
</evidence>
<evidence type="ECO:0000259" key="10">
    <source>
        <dbReference type="Pfam" id="PF01764"/>
    </source>
</evidence>
<feature type="domain" description="Fungal lipase-type" evidence="10">
    <location>
        <begin position="144"/>
        <end position="327"/>
    </location>
</feature>
<dbReference type="PANTHER" id="PTHR31403">
    <property type="entry name" value="PHOSPHOLIPASE A1-IBETA2, CHLOROPLASTIC"/>
    <property type="match status" value="1"/>
</dbReference>
<organism evidence="11 12">
    <name type="scientific">Sphagnum troendelagicum</name>
    <dbReference type="NCBI Taxonomy" id="128251"/>
    <lineage>
        <taxon>Eukaryota</taxon>
        <taxon>Viridiplantae</taxon>
        <taxon>Streptophyta</taxon>
        <taxon>Embryophyta</taxon>
        <taxon>Bryophyta</taxon>
        <taxon>Sphagnophytina</taxon>
        <taxon>Sphagnopsida</taxon>
        <taxon>Sphagnales</taxon>
        <taxon>Sphagnaceae</taxon>
        <taxon>Sphagnum</taxon>
    </lineage>
</organism>
<evidence type="ECO:0000313" key="11">
    <source>
        <dbReference type="EMBL" id="CAK9237055.1"/>
    </source>
</evidence>
<feature type="region of interest" description="Disordered" evidence="9">
    <location>
        <begin position="440"/>
        <end position="461"/>
    </location>
</feature>
<dbReference type="Pfam" id="PF01764">
    <property type="entry name" value="Lipase_3"/>
    <property type="match status" value="1"/>
</dbReference>
<keyword evidence="4" id="KW-0934">Plastid</keyword>
<gene>
    <name evidence="11" type="ORF">CSSPTR1EN2_LOCUS23455</name>
</gene>
<keyword evidence="6" id="KW-0809">Transit peptide</keyword>